<dbReference type="CDD" id="cd04301">
    <property type="entry name" value="NAT_SF"/>
    <property type="match status" value="1"/>
</dbReference>
<gene>
    <name evidence="4" type="ORF">J2800_002493</name>
</gene>
<dbReference type="RefSeq" id="WP_310031842.1">
    <property type="nucleotide sequence ID" value="NZ_JAVDRL010000006.1"/>
</dbReference>
<evidence type="ECO:0000313" key="4">
    <source>
        <dbReference type="EMBL" id="MDR6531746.1"/>
    </source>
</evidence>
<name>A0ABU1N0T2_9CAUL</name>
<comment type="caution">
    <text evidence="4">The sequence shown here is derived from an EMBL/GenBank/DDBJ whole genome shotgun (WGS) entry which is preliminary data.</text>
</comment>
<keyword evidence="5" id="KW-1185">Reference proteome</keyword>
<evidence type="ECO:0000256" key="2">
    <source>
        <dbReference type="ARBA" id="ARBA00023315"/>
    </source>
</evidence>
<dbReference type="Proteomes" id="UP001262754">
    <property type="component" value="Unassembled WGS sequence"/>
</dbReference>
<protein>
    <submittedName>
        <fullName evidence="4">Ribosomal protein S18 acetylase RimI-like enzyme</fullName>
    </submittedName>
</protein>
<accession>A0ABU1N0T2</accession>
<dbReference type="PANTHER" id="PTHR43420">
    <property type="entry name" value="ACETYLTRANSFERASE"/>
    <property type="match status" value="1"/>
</dbReference>
<proteinExistence type="predicted"/>
<keyword evidence="2" id="KW-0012">Acyltransferase</keyword>
<dbReference type="InterPro" id="IPR000182">
    <property type="entry name" value="GNAT_dom"/>
</dbReference>
<dbReference type="InterPro" id="IPR056935">
    <property type="entry name" value="Rv0428c-like_C"/>
</dbReference>
<evidence type="ECO:0000313" key="5">
    <source>
        <dbReference type="Proteomes" id="UP001262754"/>
    </source>
</evidence>
<dbReference type="EMBL" id="JAVDRL010000006">
    <property type="protein sequence ID" value="MDR6531746.1"/>
    <property type="molecule type" value="Genomic_DNA"/>
</dbReference>
<dbReference type="Gene3D" id="3.40.630.30">
    <property type="match status" value="1"/>
</dbReference>
<feature type="domain" description="N-acetyltransferase" evidence="3">
    <location>
        <begin position="118"/>
        <end position="249"/>
    </location>
</feature>
<reference evidence="4 5" key="1">
    <citation type="submission" date="2023-07" db="EMBL/GenBank/DDBJ databases">
        <title>Sorghum-associated microbial communities from plants grown in Nebraska, USA.</title>
        <authorList>
            <person name="Schachtman D."/>
        </authorList>
    </citation>
    <scope>NUCLEOTIDE SEQUENCE [LARGE SCALE GENOMIC DNA]</scope>
    <source>
        <strain evidence="4 5">DS2154</strain>
    </source>
</reference>
<dbReference type="PROSITE" id="PS51186">
    <property type="entry name" value="GNAT"/>
    <property type="match status" value="1"/>
</dbReference>
<dbReference type="PANTHER" id="PTHR43420:SF12">
    <property type="entry name" value="N-ACETYLTRANSFERASE DOMAIN-CONTAINING PROTEIN"/>
    <property type="match status" value="1"/>
</dbReference>
<keyword evidence="1" id="KW-0808">Transferase</keyword>
<sequence length="249" mass="26229">MTVDPRLLEIVADRAWPARQSGALGGWRLNASDGWSLRINACWPLGEPDRPIDEAIAAAEAFYAGRGLPARFKLSDGAVVPANLSEHLRARGYRPTHGTVVMVGEASGAIAGATDAAVTLSDTPDPAFEAVLTASAAGNAADARERLDALARIPAPARFARLEVDGEVACLGATAVDGEWAGIFGMRTLPGHRRKGLARRILAALLGEAQALGARRAYLQVEADNAPAIGLYSGLGFVPAYGYRYWVVE</sequence>
<dbReference type="SUPFAM" id="SSF55729">
    <property type="entry name" value="Acyl-CoA N-acyltransferases (Nat)"/>
    <property type="match status" value="1"/>
</dbReference>
<dbReference type="Pfam" id="PF24553">
    <property type="entry name" value="Rv0428c_C"/>
    <property type="match status" value="1"/>
</dbReference>
<evidence type="ECO:0000256" key="1">
    <source>
        <dbReference type="ARBA" id="ARBA00022679"/>
    </source>
</evidence>
<dbReference type="InterPro" id="IPR016181">
    <property type="entry name" value="Acyl_CoA_acyltransferase"/>
</dbReference>
<evidence type="ECO:0000259" key="3">
    <source>
        <dbReference type="PROSITE" id="PS51186"/>
    </source>
</evidence>
<organism evidence="4 5">
    <name type="scientific">Caulobacter rhizosphaerae</name>
    <dbReference type="NCBI Taxonomy" id="2010972"/>
    <lineage>
        <taxon>Bacteria</taxon>
        <taxon>Pseudomonadati</taxon>
        <taxon>Pseudomonadota</taxon>
        <taxon>Alphaproteobacteria</taxon>
        <taxon>Caulobacterales</taxon>
        <taxon>Caulobacteraceae</taxon>
        <taxon>Caulobacter</taxon>
    </lineage>
</organism>
<dbReference type="InterPro" id="IPR050680">
    <property type="entry name" value="YpeA/RimI_acetyltransf"/>
</dbReference>